<organism evidence="1 2">
    <name type="scientific">Cichorium intybus</name>
    <name type="common">Chicory</name>
    <dbReference type="NCBI Taxonomy" id="13427"/>
    <lineage>
        <taxon>Eukaryota</taxon>
        <taxon>Viridiplantae</taxon>
        <taxon>Streptophyta</taxon>
        <taxon>Embryophyta</taxon>
        <taxon>Tracheophyta</taxon>
        <taxon>Spermatophyta</taxon>
        <taxon>Magnoliopsida</taxon>
        <taxon>eudicotyledons</taxon>
        <taxon>Gunneridae</taxon>
        <taxon>Pentapetalae</taxon>
        <taxon>asterids</taxon>
        <taxon>campanulids</taxon>
        <taxon>Asterales</taxon>
        <taxon>Asteraceae</taxon>
        <taxon>Cichorioideae</taxon>
        <taxon>Cichorieae</taxon>
        <taxon>Cichoriinae</taxon>
        <taxon>Cichorium</taxon>
    </lineage>
</organism>
<dbReference type="EMBL" id="CM042017">
    <property type="protein sequence ID" value="KAI3691512.1"/>
    <property type="molecule type" value="Genomic_DNA"/>
</dbReference>
<protein>
    <submittedName>
        <fullName evidence="1">Uncharacterized protein</fullName>
    </submittedName>
</protein>
<keyword evidence="2" id="KW-1185">Reference proteome</keyword>
<gene>
    <name evidence="1" type="ORF">L2E82_49874</name>
</gene>
<comment type="caution">
    <text evidence="1">The sequence shown here is derived from an EMBL/GenBank/DDBJ whole genome shotgun (WGS) entry which is preliminary data.</text>
</comment>
<dbReference type="Proteomes" id="UP001055811">
    <property type="component" value="Linkage Group LG09"/>
</dbReference>
<sequence>MRFWSDSVKPPVVSTRSEAWQIGVKPVVTDESEIEVIFEPIPAAVSPIFSLWLSRSVSLFFSARKLMTIRFSLKKRGTDLRLPITSLNLLDPQPFLVPLLKQNGFMSFLHNVVGFTKFITETINGFRMRLLIPHWRFNVKSTLSFLEMTVNKYDADREACNFSDIKVHANSYDADGEASNSINIKGKITEVISLAPLIYRLWRWLQEDASKGNGNGTFVDPFKKHYFTSCNGVPLGGIGAGSIGRTYKGEFLRWQLFPKICEDKPVLANQFSIFVSRPNGNKYSTVLCPTNPKMLKALFFCFFIGIAGR</sequence>
<name>A0ACB8Z1T4_CICIN</name>
<proteinExistence type="predicted"/>
<accession>A0ACB8Z1T4</accession>
<evidence type="ECO:0000313" key="1">
    <source>
        <dbReference type="EMBL" id="KAI3691512.1"/>
    </source>
</evidence>
<reference evidence="1 2" key="2">
    <citation type="journal article" date="2022" name="Mol. Ecol. Resour.">
        <title>The genomes of chicory, endive, great burdock and yacon provide insights into Asteraceae paleo-polyploidization history and plant inulin production.</title>
        <authorList>
            <person name="Fan W."/>
            <person name="Wang S."/>
            <person name="Wang H."/>
            <person name="Wang A."/>
            <person name="Jiang F."/>
            <person name="Liu H."/>
            <person name="Zhao H."/>
            <person name="Xu D."/>
            <person name="Zhang Y."/>
        </authorList>
    </citation>
    <scope>NUCLEOTIDE SEQUENCE [LARGE SCALE GENOMIC DNA]</scope>
    <source>
        <strain evidence="2">cv. Punajuju</strain>
        <tissue evidence="1">Leaves</tissue>
    </source>
</reference>
<reference evidence="2" key="1">
    <citation type="journal article" date="2022" name="Mol. Ecol. Resour.">
        <title>The genomes of chicory, endive, great burdock and yacon provide insights into Asteraceae palaeo-polyploidization history and plant inulin production.</title>
        <authorList>
            <person name="Fan W."/>
            <person name="Wang S."/>
            <person name="Wang H."/>
            <person name="Wang A."/>
            <person name="Jiang F."/>
            <person name="Liu H."/>
            <person name="Zhao H."/>
            <person name="Xu D."/>
            <person name="Zhang Y."/>
        </authorList>
    </citation>
    <scope>NUCLEOTIDE SEQUENCE [LARGE SCALE GENOMIC DNA]</scope>
    <source>
        <strain evidence="2">cv. Punajuju</strain>
    </source>
</reference>
<evidence type="ECO:0000313" key="2">
    <source>
        <dbReference type="Proteomes" id="UP001055811"/>
    </source>
</evidence>